<feature type="domain" description="DNA helicase Pif1-like DEAD-box helicase" evidence="3">
    <location>
        <begin position="3"/>
        <end position="112"/>
    </location>
</feature>
<dbReference type="InterPro" id="IPR027417">
    <property type="entry name" value="P-loop_NTPase"/>
</dbReference>
<name>A0A8T8SC18_9BASI</name>
<protein>
    <recommendedName>
        <fullName evidence="1">ATP-dependent DNA helicase</fullName>
        <ecNumber evidence="1">5.6.2.3</ecNumber>
    </recommendedName>
</protein>
<comment type="caution">
    <text evidence="4">The sequence shown here is derived from an EMBL/GenBank/DDBJ whole genome shotgun (WGS) entry which is preliminary data.</text>
</comment>
<accession>A0A8T8SC18</accession>
<dbReference type="CDD" id="cd18809">
    <property type="entry name" value="SF1_C_RecD"/>
    <property type="match status" value="1"/>
</dbReference>
<dbReference type="Gene3D" id="3.40.50.300">
    <property type="entry name" value="P-loop containing nucleotide triphosphate hydrolases"/>
    <property type="match status" value="1"/>
</dbReference>
<dbReference type="GO" id="GO:0043139">
    <property type="term" value="F:5'-3' DNA helicase activity"/>
    <property type="evidence" value="ECO:0007669"/>
    <property type="project" value="UniProtKB-EC"/>
</dbReference>
<dbReference type="Proteomes" id="UP000077521">
    <property type="component" value="Unassembled WGS sequence"/>
</dbReference>
<reference evidence="4" key="1">
    <citation type="submission" date="2016-04" db="EMBL/GenBank/DDBJ databases">
        <authorList>
            <person name="Nguyen H.D."/>
            <person name="Samba Siva P."/>
            <person name="Cullis J."/>
            <person name="Levesque C.A."/>
            <person name="Hambleton S."/>
        </authorList>
    </citation>
    <scope>NUCLEOTIDE SEQUENCE</scope>
    <source>
        <strain evidence="4">DAOMC 236416</strain>
    </source>
</reference>
<dbReference type="GO" id="GO:0016787">
    <property type="term" value="F:hydrolase activity"/>
    <property type="evidence" value="ECO:0007669"/>
    <property type="project" value="UniProtKB-KW"/>
</dbReference>
<evidence type="ECO:0000313" key="5">
    <source>
        <dbReference type="Proteomes" id="UP000077521"/>
    </source>
</evidence>
<evidence type="ECO:0000259" key="3">
    <source>
        <dbReference type="Pfam" id="PF05970"/>
    </source>
</evidence>
<keyword evidence="1" id="KW-0234">DNA repair</keyword>
<feature type="region of interest" description="Disordered" evidence="2">
    <location>
        <begin position="349"/>
        <end position="370"/>
    </location>
</feature>
<dbReference type="AlphaFoldDB" id="A0A8T8SC18"/>
<dbReference type="PANTHER" id="PTHR47642:SF6">
    <property type="entry name" value="ATP-DEPENDENT DNA HELICASE"/>
    <property type="match status" value="1"/>
</dbReference>
<dbReference type="InterPro" id="IPR051055">
    <property type="entry name" value="PIF1_helicase"/>
</dbReference>
<comment type="similarity">
    <text evidence="1">Belongs to the helicase family.</text>
</comment>
<keyword evidence="5" id="KW-1185">Reference proteome</keyword>
<keyword evidence="1" id="KW-0067">ATP-binding</keyword>
<comment type="catalytic activity">
    <reaction evidence="1">
        <text>ATP + H2O = ADP + phosphate + H(+)</text>
        <dbReference type="Rhea" id="RHEA:13065"/>
        <dbReference type="ChEBI" id="CHEBI:15377"/>
        <dbReference type="ChEBI" id="CHEBI:15378"/>
        <dbReference type="ChEBI" id="CHEBI:30616"/>
        <dbReference type="ChEBI" id="CHEBI:43474"/>
        <dbReference type="ChEBI" id="CHEBI:456216"/>
        <dbReference type="EC" id="5.6.2.3"/>
    </reaction>
</comment>
<evidence type="ECO:0000313" key="4">
    <source>
        <dbReference type="EMBL" id="KAE8236901.1"/>
    </source>
</evidence>
<dbReference type="EMBL" id="LWDF02002012">
    <property type="protein sequence ID" value="KAE8236901.1"/>
    <property type="molecule type" value="Genomic_DNA"/>
</dbReference>
<gene>
    <name evidence="4" type="ORF">A4X13_0g8990</name>
</gene>
<dbReference type="PANTHER" id="PTHR47642">
    <property type="entry name" value="ATP-DEPENDENT DNA HELICASE"/>
    <property type="match status" value="1"/>
</dbReference>
<reference evidence="4" key="2">
    <citation type="journal article" date="2019" name="IMA Fungus">
        <title>Genome sequencing and comparison of five Tilletia species to identify candidate genes for the detection of regulated species infecting wheat.</title>
        <authorList>
            <person name="Nguyen H.D.T."/>
            <person name="Sultana T."/>
            <person name="Kesanakurti P."/>
            <person name="Hambleton S."/>
        </authorList>
    </citation>
    <scope>NUCLEOTIDE SEQUENCE</scope>
    <source>
        <strain evidence="4">DAOMC 236416</strain>
    </source>
</reference>
<keyword evidence="1" id="KW-0233">DNA recombination</keyword>
<keyword evidence="1" id="KW-0547">Nucleotide-binding</keyword>
<dbReference type="Pfam" id="PF05970">
    <property type="entry name" value="PIF1"/>
    <property type="match status" value="1"/>
</dbReference>
<dbReference type="GO" id="GO:0005524">
    <property type="term" value="F:ATP binding"/>
    <property type="evidence" value="ECO:0007669"/>
    <property type="project" value="UniProtKB-KW"/>
</dbReference>
<dbReference type="EC" id="5.6.2.3" evidence="1"/>
<dbReference type="GO" id="GO:0006310">
    <property type="term" value="P:DNA recombination"/>
    <property type="evidence" value="ECO:0007669"/>
    <property type="project" value="UniProtKB-KW"/>
</dbReference>
<dbReference type="InterPro" id="IPR010285">
    <property type="entry name" value="DNA_helicase_pif1-like_DEAD"/>
</dbReference>
<evidence type="ECO:0000256" key="1">
    <source>
        <dbReference type="RuleBase" id="RU363044"/>
    </source>
</evidence>
<keyword evidence="1" id="KW-0227">DNA damage</keyword>
<dbReference type="SUPFAM" id="SSF52540">
    <property type="entry name" value="P-loop containing nucleoside triphosphate hydrolases"/>
    <property type="match status" value="2"/>
</dbReference>
<dbReference type="GO" id="GO:0006281">
    <property type="term" value="P:DNA repair"/>
    <property type="evidence" value="ECO:0007669"/>
    <property type="project" value="UniProtKB-KW"/>
</dbReference>
<sequence length="489" mass="53608">MFLAPTGKAASAIGGVTQHSAFALDIRQQGATNEEMVHRQEEYSARRMRRLQTTFKNVRWLFFDEVSMTSSEVMSEIDSALRVGTQKLDQPFGGINVIFAGDLCQLPPVKSAPLYVPHSVAGRSADTRTKVELGRAAWLQLNAVVDFCQQMRMQDDAMAATLSRLRLRQCTDEDAQLLNLNVLKSTLFPMGTSLRDHPNAIALARTNNTVRMLNLRKAAVQAESTSNALAISYAKDTSPSPISELQRRMLLSYNGDSGNSRTRGAIGRVPLYIGMPVVYRGPNVSVPLGVTNGAFATVAGWDLELDRFGLTVPRGVVLKFSTEAKWALTGLEAGCLPITPGRSSFKFTKDDSVSSSVDGQQRRSDAQQVTRHQLPLQPGFAMTVHSAQGVTSQSGIIVDLTTGGFEAYVAASRATTRDAVYLVSATTKEQLNRPPLPESLVTELERLREIAAKTRLLHEHDKWRLTQALKRTADGDLSTRPLQRARTAH</sequence>
<dbReference type="GO" id="GO:0000723">
    <property type="term" value="P:telomere maintenance"/>
    <property type="evidence" value="ECO:0007669"/>
    <property type="project" value="InterPro"/>
</dbReference>
<organism evidence="4 5">
    <name type="scientific">Tilletia indica</name>
    <dbReference type="NCBI Taxonomy" id="43049"/>
    <lineage>
        <taxon>Eukaryota</taxon>
        <taxon>Fungi</taxon>
        <taxon>Dikarya</taxon>
        <taxon>Basidiomycota</taxon>
        <taxon>Ustilaginomycotina</taxon>
        <taxon>Exobasidiomycetes</taxon>
        <taxon>Tilletiales</taxon>
        <taxon>Tilletiaceae</taxon>
        <taxon>Tilletia</taxon>
    </lineage>
</organism>
<evidence type="ECO:0000256" key="2">
    <source>
        <dbReference type="SAM" id="MobiDB-lite"/>
    </source>
</evidence>
<keyword evidence="1" id="KW-0347">Helicase</keyword>
<keyword evidence="1" id="KW-0378">Hydrolase</keyword>
<comment type="cofactor">
    <cofactor evidence="1">
        <name>Mg(2+)</name>
        <dbReference type="ChEBI" id="CHEBI:18420"/>
    </cofactor>
</comment>
<proteinExistence type="inferred from homology"/>